<sequence length="740" mass="81646">MTAEQRSTSLKRKQSLDNTPSLSGAHTNWDGWDYASVADPASEATSISGGPGEAAATVSPPGAGDGGDIFGSQPHSLFHSSSGSDGGIQNGGPLLYGWPQPQPHQHLQTSGNIPSYSDWNDASQLQLPLQGQGPIQCAPPAGDQLPNMNDFSPLPRHCWLQDQQSITPHSPYWVPKDDLHPVSRDHDSSPPPSIPAIPTLTVHVPQLHLSSDSTNTDSGAPEVQHKQSRGQPPKVKVSTSAEPALQKKRGRPRKNKDVPLENSSDPQAVTRKTKGKKRSASNSEVDDRDAPVLKRQKKGVEREVPATGVDVLQPTRYPAVGPELPPSTGLDLPQPTQYPAFGPQRLPSVQPPHFTALQRRNYSQEFSRRLKTIPESHRKVIEFFVRGGKVSDLKLPSQPITCRKFFAIDEGECYCQRCMTAFLFFWAAIIVNDRVFHSNKGNEMTWEAAWCPPVLEWTLSPPNHTHDPSASLSPDPHKNRNHDGDPVQHIRLLHILNLQDELRKNYGFADAFSLPPNCFVKDEFTGGRYWWHNGLNVVQEMWPKMQDPHLPEGNLKDRLTVIQCPEELASLWIVSQAKNAWRCGYLIDVPIRECIRILQGEVLTTSTTDARSEALHSLSSSELLPQQQLTYWYQPQTPESISPPSLPNPAEAPQPLSSSSSSEQQFAFLCQSQMPESIPSLPLCLPNPAEAPQSLSSSTSSELLPEQQLTYSYQPQTLDSIPSLPLSLPSPAVESTTFAW</sequence>
<feature type="compositionally biased region" description="Basic and acidic residues" evidence="1">
    <location>
        <begin position="175"/>
        <end position="188"/>
    </location>
</feature>
<feature type="region of interest" description="Disordered" evidence="1">
    <location>
        <begin position="681"/>
        <end position="703"/>
    </location>
</feature>
<feature type="compositionally biased region" description="Polar residues" evidence="1">
    <location>
        <begin position="103"/>
        <end position="119"/>
    </location>
</feature>
<organism evidence="2 3">
    <name type="scientific">Collybiopsis luxurians FD-317 M1</name>
    <dbReference type="NCBI Taxonomy" id="944289"/>
    <lineage>
        <taxon>Eukaryota</taxon>
        <taxon>Fungi</taxon>
        <taxon>Dikarya</taxon>
        <taxon>Basidiomycota</taxon>
        <taxon>Agaricomycotina</taxon>
        <taxon>Agaricomycetes</taxon>
        <taxon>Agaricomycetidae</taxon>
        <taxon>Agaricales</taxon>
        <taxon>Marasmiineae</taxon>
        <taxon>Omphalotaceae</taxon>
        <taxon>Collybiopsis</taxon>
        <taxon>Collybiopsis luxurians</taxon>
    </lineage>
</organism>
<accession>A0A0D0B7G8</accession>
<gene>
    <name evidence="2" type="ORF">GYMLUDRAFT_60024</name>
</gene>
<dbReference type="HOGENOM" id="CLU_375079_0_0_1"/>
<evidence type="ECO:0000313" key="3">
    <source>
        <dbReference type="Proteomes" id="UP000053593"/>
    </source>
</evidence>
<dbReference type="AlphaFoldDB" id="A0A0D0B7G8"/>
<keyword evidence="3" id="KW-1185">Reference proteome</keyword>
<feature type="compositionally biased region" description="Low complexity" evidence="1">
    <location>
        <begin position="692"/>
        <end position="703"/>
    </location>
</feature>
<evidence type="ECO:0000313" key="2">
    <source>
        <dbReference type="EMBL" id="KIK59420.1"/>
    </source>
</evidence>
<name>A0A0D0B7G8_9AGAR</name>
<feature type="region of interest" description="Disordered" evidence="1">
    <location>
        <begin position="169"/>
        <end position="306"/>
    </location>
</feature>
<protein>
    <submittedName>
        <fullName evidence="2">Uncharacterized protein</fullName>
    </submittedName>
</protein>
<feature type="compositionally biased region" description="Polar residues" evidence="1">
    <location>
        <begin position="73"/>
        <end position="83"/>
    </location>
</feature>
<feature type="compositionally biased region" description="Basic and acidic residues" evidence="1">
    <location>
        <begin position="288"/>
        <end position="304"/>
    </location>
</feature>
<proteinExistence type="predicted"/>
<feature type="compositionally biased region" description="Polar residues" evidence="1">
    <location>
        <begin position="16"/>
        <end position="26"/>
    </location>
</feature>
<dbReference type="Proteomes" id="UP000053593">
    <property type="component" value="Unassembled WGS sequence"/>
</dbReference>
<feature type="region of interest" description="Disordered" evidence="1">
    <location>
        <begin position="1"/>
        <end position="119"/>
    </location>
</feature>
<reference evidence="2 3" key="1">
    <citation type="submission" date="2014-04" db="EMBL/GenBank/DDBJ databases">
        <title>Evolutionary Origins and Diversification of the Mycorrhizal Mutualists.</title>
        <authorList>
            <consortium name="DOE Joint Genome Institute"/>
            <consortium name="Mycorrhizal Genomics Consortium"/>
            <person name="Kohler A."/>
            <person name="Kuo A."/>
            <person name="Nagy L.G."/>
            <person name="Floudas D."/>
            <person name="Copeland A."/>
            <person name="Barry K.W."/>
            <person name="Cichocki N."/>
            <person name="Veneault-Fourrey C."/>
            <person name="LaButti K."/>
            <person name="Lindquist E.A."/>
            <person name="Lipzen A."/>
            <person name="Lundell T."/>
            <person name="Morin E."/>
            <person name="Murat C."/>
            <person name="Riley R."/>
            <person name="Ohm R."/>
            <person name="Sun H."/>
            <person name="Tunlid A."/>
            <person name="Henrissat B."/>
            <person name="Grigoriev I.V."/>
            <person name="Hibbett D.S."/>
            <person name="Martin F."/>
        </authorList>
    </citation>
    <scope>NUCLEOTIDE SEQUENCE [LARGE SCALE GENOMIC DNA]</scope>
    <source>
        <strain evidence="2 3">FD-317 M1</strain>
    </source>
</reference>
<dbReference type="EMBL" id="KN834779">
    <property type="protein sequence ID" value="KIK59420.1"/>
    <property type="molecule type" value="Genomic_DNA"/>
</dbReference>
<feature type="region of interest" description="Disordered" evidence="1">
    <location>
        <begin position="636"/>
        <end position="659"/>
    </location>
</feature>
<feature type="compositionally biased region" description="Polar residues" evidence="1">
    <location>
        <begin position="208"/>
        <end position="218"/>
    </location>
</feature>
<evidence type="ECO:0000256" key="1">
    <source>
        <dbReference type="SAM" id="MobiDB-lite"/>
    </source>
</evidence>